<evidence type="ECO:0000256" key="2">
    <source>
        <dbReference type="ARBA" id="ARBA00022692"/>
    </source>
</evidence>
<keyword evidence="7" id="KW-1185">Reference proteome</keyword>
<dbReference type="GO" id="GO:0016020">
    <property type="term" value="C:membrane"/>
    <property type="evidence" value="ECO:0007669"/>
    <property type="project" value="UniProtKB-SubCell"/>
</dbReference>
<dbReference type="OrthoDB" id="5817083at2759"/>
<protein>
    <submittedName>
        <fullName evidence="6">Uncharacterized protein</fullName>
    </submittedName>
</protein>
<organism evidence="6 7">
    <name type="scientific">Jimgerdemannia flammicorona</name>
    <dbReference type="NCBI Taxonomy" id="994334"/>
    <lineage>
        <taxon>Eukaryota</taxon>
        <taxon>Fungi</taxon>
        <taxon>Fungi incertae sedis</taxon>
        <taxon>Mucoromycota</taxon>
        <taxon>Mucoromycotina</taxon>
        <taxon>Endogonomycetes</taxon>
        <taxon>Endogonales</taxon>
        <taxon>Endogonaceae</taxon>
        <taxon>Jimgerdemannia</taxon>
    </lineage>
</organism>
<feature type="transmembrane region" description="Helical" evidence="5">
    <location>
        <begin position="27"/>
        <end position="52"/>
    </location>
</feature>
<dbReference type="EMBL" id="RBNI01008608">
    <property type="protein sequence ID" value="RUP44620.1"/>
    <property type="molecule type" value="Genomic_DNA"/>
</dbReference>
<reference evidence="6 7" key="1">
    <citation type="journal article" date="2018" name="New Phytol.">
        <title>Phylogenomics of Endogonaceae and evolution of mycorrhizas within Mucoromycota.</title>
        <authorList>
            <person name="Chang Y."/>
            <person name="Desiro A."/>
            <person name="Na H."/>
            <person name="Sandor L."/>
            <person name="Lipzen A."/>
            <person name="Clum A."/>
            <person name="Barry K."/>
            <person name="Grigoriev I.V."/>
            <person name="Martin F.M."/>
            <person name="Stajich J.E."/>
            <person name="Smith M.E."/>
            <person name="Bonito G."/>
            <person name="Spatafora J.W."/>
        </authorList>
    </citation>
    <scope>NUCLEOTIDE SEQUENCE [LARGE SCALE GENOMIC DNA]</scope>
    <source>
        <strain evidence="6 7">GMNB39</strain>
    </source>
</reference>
<evidence type="ECO:0000256" key="3">
    <source>
        <dbReference type="ARBA" id="ARBA00022989"/>
    </source>
</evidence>
<feature type="non-terminal residue" evidence="6">
    <location>
        <position position="130"/>
    </location>
</feature>
<dbReference type="AlphaFoldDB" id="A0A433D1A5"/>
<comment type="subcellular location">
    <subcellularLocation>
        <location evidence="1">Membrane</location>
        <topology evidence="1">Multi-pass membrane protein</topology>
    </subcellularLocation>
</comment>
<evidence type="ECO:0000256" key="1">
    <source>
        <dbReference type="ARBA" id="ARBA00004141"/>
    </source>
</evidence>
<accession>A0A433D1A5</accession>
<keyword evidence="2 5" id="KW-0812">Transmembrane</keyword>
<comment type="caution">
    <text evidence="6">The sequence shown here is derived from an EMBL/GenBank/DDBJ whole genome shotgun (WGS) entry which is preliminary data.</text>
</comment>
<keyword evidence="3 5" id="KW-1133">Transmembrane helix</keyword>
<gene>
    <name evidence="6" type="ORF">BC936DRAFT_149210</name>
</gene>
<name>A0A433D1A5_9FUNG</name>
<dbReference type="Proteomes" id="UP000268093">
    <property type="component" value="Unassembled WGS sequence"/>
</dbReference>
<evidence type="ECO:0000313" key="6">
    <source>
        <dbReference type="EMBL" id="RUP44620.1"/>
    </source>
</evidence>
<keyword evidence="4 5" id="KW-0472">Membrane</keyword>
<feature type="transmembrane region" description="Helical" evidence="5">
    <location>
        <begin position="72"/>
        <end position="92"/>
    </location>
</feature>
<evidence type="ECO:0000256" key="4">
    <source>
        <dbReference type="ARBA" id="ARBA00023136"/>
    </source>
</evidence>
<sequence>MVYQLQERSSLLLWFMSRVDATIQASIPYMTVLGLTCSVLITSTTYGAYAVLTICGTDEGERLLGSPQPWGWRVWVGLPLIPVILVASRTTLLDSFMPLVPLFVMGNEPMRGWVEGGRLSPAVTLSILPW</sequence>
<dbReference type="PANTHER" id="PTHR46283">
    <property type="entry name" value="E3 UBIQUITIN-PROTEIN LIGASE MARCH5"/>
    <property type="match status" value="1"/>
</dbReference>
<evidence type="ECO:0000313" key="7">
    <source>
        <dbReference type="Proteomes" id="UP000268093"/>
    </source>
</evidence>
<proteinExistence type="predicted"/>
<evidence type="ECO:0000256" key="5">
    <source>
        <dbReference type="SAM" id="Phobius"/>
    </source>
</evidence>